<comment type="caution">
    <text evidence="1">The sequence shown here is derived from an EMBL/GenBank/DDBJ whole genome shotgun (WGS) entry which is preliminary data.</text>
</comment>
<reference evidence="1" key="1">
    <citation type="submission" date="2022-08" db="EMBL/GenBank/DDBJ databases">
        <title>Genome Sequence of Pycnoporus sanguineus.</title>
        <authorList>
            <person name="Buettner E."/>
        </authorList>
    </citation>
    <scope>NUCLEOTIDE SEQUENCE</scope>
    <source>
        <strain evidence="1">CG-C14</strain>
    </source>
</reference>
<gene>
    <name evidence="1" type="ORF">NUW54_g12666</name>
</gene>
<organism evidence="1 2">
    <name type="scientific">Trametes sanguinea</name>
    <dbReference type="NCBI Taxonomy" id="158606"/>
    <lineage>
        <taxon>Eukaryota</taxon>
        <taxon>Fungi</taxon>
        <taxon>Dikarya</taxon>
        <taxon>Basidiomycota</taxon>
        <taxon>Agaricomycotina</taxon>
        <taxon>Agaricomycetes</taxon>
        <taxon>Polyporales</taxon>
        <taxon>Polyporaceae</taxon>
        <taxon>Trametes</taxon>
    </lineage>
</organism>
<evidence type="ECO:0000313" key="1">
    <source>
        <dbReference type="EMBL" id="KAJ2970732.1"/>
    </source>
</evidence>
<accession>A0ACC1MUP4</accession>
<protein>
    <submittedName>
        <fullName evidence="1">Uncharacterized protein</fullName>
    </submittedName>
</protein>
<dbReference type="Proteomes" id="UP001144978">
    <property type="component" value="Unassembled WGS sequence"/>
</dbReference>
<dbReference type="EMBL" id="JANSHE010005491">
    <property type="protein sequence ID" value="KAJ2970732.1"/>
    <property type="molecule type" value="Genomic_DNA"/>
</dbReference>
<sequence>MADGRGGAFGRGESCTPVIPVPHPTLDAGSVLADYLSSNIVMLPFLLPQSRAATKKLKNDINNASGNLPKIKTHGHPPGVGEVGGGFGSPRDVSLLGNAKYSIPSPFPVALLRSTTQHHLTHSSTRCTRHQQITSATNPLAANQHRKTARPGEDGHGRYGMGGGRARAGGRWRPRFRMYLLQSMPDGAGDGTWYPPSHEPEEDEYFSIADQGKLGLTLRTGEADPRSSDRGHSRRDETPPRI</sequence>
<name>A0ACC1MUP4_9APHY</name>
<proteinExistence type="predicted"/>
<keyword evidence="2" id="KW-1185">Reference proteome</keyword>
<evidence type="ECO:0000313" key="2">
    <source>
        <dbReference type="Proteomes" id="UP001144978"/>
    </source>
</evidence>